<feature type="compositionally biased region" description="Polar residues" evidence="1">
    <location>
        <begin position="973"/>
        <end position="983"/>
    </location>
</feature>
<dbReference type="InterPro" id="IPR037508">
    <property type="entry name" value="Msb1/Mug8"/>
</dbReference>
<dbReference type="PANTHER" id="PTHR28093">
    <property type="entry name" value="MORPHOGENESIS-RELATED PROTEIN MSB1"/>
    <property type="match status" value="1"/>
</dbReference>
<evidence type="ECO:0000313" key="4">
    <source>
        <dbReference type="Proteomes" id="UP000242525"/>
    </source>
</evidence>
<feature type="compositionally biased region" description="Polar residues" evidence="1">
    <location>
        <begin position="1493"/>
        <end position="1505"/>
    </location>
</feature>
<evidence type="ECO:0000313" key="3">
    <source>
        <dbReference type="EMBL" id="CDO54116.1"/>
    </source>
</evidence>
<name>A0A0J9XAA6_GEOCN</name>
<evidence type="ECO:0000259" key="2">
    <source>
        <dbReference type="Pfam" id="PF08101"/>
    </source>
</evidence>
<feature type="compositionally biased region" description="Polar residues" evidence="1">
    <location>
        <begin position="1417"/>
        <end position="1427"/>
    </location>
</feature>
<proteinExistence type="predicted"/>
<dbReference type="EMBL" id="CCBN010000006">
    <property type="protein sequence ID" value="CDO54116.1"/>
    <property type="molecule type" value="Genomic_DNA"/>
</dbReference>
<dbReference type="PANTHER" id="PTHR28093:SF1">
    <property type="entry name" value="MORPHOGENESIS-RELATED PROTEIN MSB1"/>
    <property type="match status" value="1"/>
</dbReference>
<feature type="compositionally biased region" description="Polar residues" evidence="1">
    <location>
        <begin position="904"/>
        <end position="922"/>
    </location>
</feature>
<dbReference type="OrthoDB" id="3362494at2759"/>
<feature type="region of interest" description="Disordered" evidence="1">
    <location>
        <begin position="570"/>
        <end position="603"/>
    </location>
</feature>
<dbReference type="Pfam" id="PF08101">
    <property type="entry name" value="Msb1-Mug8_dom"/>
    <property type="match status" value="1"/>
</dbReference>
<feature type="compositionally biased region" description="Pro residues" evidence="1">
    <location>
        <begin position="1018"/>
        <end position="1027"/>
    </location>
</feature>
<accession>A0A0J9XAA6</accession>
<feature type="compositionally biased region" description="Polar residues" evidence="1">
    <location>
        <begin position="1031"/>
        <end position="1042"/>
    </location>
</feature>
<feature type="compositionally biased region" description="Low complexity" evidence="1">
    <location>
        <begin position="1508"/>
        <end position="1520"/>
    </location>
</feature>
<evidence type="ECO:0000256" key="1">
    <source>
        <dbReference type="SAM" id="MobiDB-lite"/>
    </source>
</evidence>
<sequence length="1520" mass="167438">MSSAVHKGNATSIKYSAVKPLKHSMSSASSKLDPEQKETPASYQKKLLQQFDAAEDIFIIKKVPHVVVRELIAVCTREIKSRGCQAPFLLLAFRQYSYDPKLGVSKELVDVKDVQRVIEQVFPRKKSRLSGESLLRVIRLADVYTIAGILKWCWTRLNGGVVTWKVYNLFKEQERKSSYKLRAFDNILSKSVDSHDHEDIICNFYDLLMALAAYERRNGLNGYKLARLAGAWAFEMVNSQKELPADFATGLSCWSVAAEASYHLFLAFLRSVYPDQNERNLIKFPRVLEQLLLKQAYPPKPMYKNRLITVPKITLSVGRLSANPFVLLQRISKTIQFENPSMFPSEDDFDTLYFLFSDINEIEKRMSPESKRILEEVSKENSIFTDNSLFIKDTPELPYDIRARTWSKHYNQAYIDPVTGEPRRPLTNYVYEDSQREMIMKSSSLPKAQRPVLPYPESPTLDGIKDKPIHIGTWDEVMHYYSKALGDKKKHSGEMTKNRRITTDNLTTCTLSKVAIDDFFVWVWINSISPEQTEISKAQFGRSIVVELQVSDGETGRRWVVVEEVLTPTPSPMKAKAKETPPTPKPKAATPKPKPSKPTEKKPVRFIEPKVVTPIPIKPPNVVPTPQPRKEKTIHLHYDIDPLVAAVAEKLKIQSVDRGTQTDNDIPVRSNSRAEFADPHAISADSGNNKGTQTYEYVDAMVSPPSSPHPKVVVKKRPVSSSSYVSEVQSIYVSPALGPTEPTTPVQPILRASRSYEEVMNSLPYLATSPSRDVDYMVKPILSSDIPINFVEVDLPPKASEVVPDDLPEKASSPSNEDLFVPSIDTSIMSNRRVVSMPSYTIQRPLTEFVNSSTESSINSSSDSLDFTKSGYKALLEDEDFEETTTTTTEPFQNVVPAPAPSESHASLASQKAPSVASSHRSVSVPFPANISSAARENPATMPRQANRFNAPTQQPFANTFDHPASLPPPPQFSSGFHANSNHSSTESVGSNNSSFRGSWGYGRTGSSSKLNQVPMAQAPPAPPPLPANMMQDNSRPRSLNNEEGIRQELRLNNPPAVLKQSSQQPIRNYGSDHEGRSVASQQSHNSNYSESSYQDYGRSNSFVSSGQNRVPPPTQQQQTPRGSLPMIDQMMMDSGPMPGNLRSNVNFSGRPARHSLPPPISRQTIPTTHHHHSSSEHNFDYGPDAGYRYDNYDRPKDSPDSGFANPPALTQQVRNQQNRQRRGSVAGYSGSDSEGSRASFRSRPSPNRGDFGPPSSNAASMRLGNNSNSQIGNQSSSQPPIRQYQQPPPQDYGFVKTSPEIKAPQPRSGVTPMLFNEPSAKTATNIQSSSSFPNASATSLPRTEPVAIPPVVSAINVGSQPFSDSGSSSFGDHGGFSSGKLPVIEGSPLPLETAFVAETMSTISSSTSSTHEGNYRSINSSGTAGRTSAGPRRANSSFYNSSLPDGSKFDPNNEQSVERIANILSSPPAPPVTAPAVDEASESASSKKSSSIRVSQVMNTLTKLTKSKFGSKGSPSSPS</sequence>
<keyword evidence="4" id="KW-1185">Reference proteome</keyword>
<dbReference type="STRING" id="1173061.A0A0J9XAA6"/>
<feature type="compositionally biased region" description="Low complexity" evidence="1">
    <location>
        <begin position="1475"/>
        <end position="1492"/>
    </location>
</feature>
<gene>
    <name evidence="3" type="ORF">BN980_GECA06s04883g</name>
</gene>
<feature type="compositionally biased region" description="Low complexity" evidence="1">
    <location>
        <begin position="984"/>
        <end position="995"/>
    </location>
</feature>
<feature type="region of interest" description="Disordered" evidence="1">
    <location>
        <begin position="1405"/>
        <end position="1520"/>
    </location>
</feature>
<dbReference type="InterPro" id="IPR012965">
    <property type="entry name" value="Msb1/Mug8_dom"/>
</dbReference>
<feature type="compositionally biased region" description="Basic and acidic residues" evidence="1">
    <location>
        <begin position="1191"/>
        <end position="1200"/>
    </location>
</feature>
<feature type="region of interest" description="Disordered" evidence="1">
    <location>
        <begin position="882"/>
        <end position="923"/>
    </location>
</feature>
<feature type="compositionally biased region" description="Polar residues" evidence="1">
    <location>
        <begin position="1435"/>
        <end position="1456"/>
    </location>
</feature>
<organism evidence="3 4">
    <name type="scientific">Geotrichum candidum</name>
    <name type="common">Oospora lactis</name>
    <name type="synonym">Dipodascus geotrichum</name>
    <dbReference type="NCBI Taxonomy" id="1173061"/>
    <lineage>
        <taxon>Eukaryota</taxon>
        <taxon>Fungi</taxon>
        <taxon>Dikarya</taxon>
        <taxon>Ascomycota</taxon>
        <taxon>Saccharomycotina</taxon>
        <taxon>Dipodascomycetes</taxon>
        <taxon>Dipodascales</taxon>
        <taxon>Dipodascaceae</taxon>
        <taxon>Geotrichum</taxon>
    </lineage>
</organism>
<comment type="caution">
    <text evidence="3">The sequence shown here is derived from an EMBL/GenBank/DDBJ whole genome shotgun (WGS) entry which is preliminary data.</text>
</comment>
<feature type="compositionally biased region" description="Polar residues" evidence="1">
    <location>
        <begin position="1079"/>
        <end position="1109"/>
    </location>
</feature>
<dbReference type="Proteomes" id="UP000242525">
    <property type="component" value="Unassembled WGS sequence"/>
</dbReference>
<feature type="region of interest" description="Disordered" evidence="1">
    <location>
        <begin position="954"/>
        <end position="1316"/>
    </location>
</feature>
<reference evidence="3" key="1">
    <citation type="submission" date="2014-03" db="EMBL/GenBank/DDBJ databases">
        <authorList>
            <person name="Casaregola S."/>
        </authorList>
    </citation>
    <scope>NUCLEOTIDE SEQUENCE [LARGE SCALE GENOMIC DNA]</scope>
    <source>
        <strain evidence="3">CLIB 918</strain>
    </source>
</reference>
<feature type="compositionally biased region" description="Low complexity" evidence="1">
    <location>
        <begin position="1265"/>
        <end position="1286"/>
    </location>
</feature>
<protein>
    <submittedName>
        <fullName evidence="3">Similar to Saccharomyces cerevisiae YOR188W MSB1 Protein involved in positive regulation of both 1,3-beta-glucan synthesis and the Pkc1p-MAPK pathway</fullName>
    </submittedName>
</protein>
<feature type="region of interest" description="Disordered" evidence="1">
    <location>
        <begin position="672"/>
        <end position="692"/>
    </location>
</feature>
<feature type="domain" description="Meiotically up-regulated protein Msb1/Mug8" evidence="2">
    <location>
        <begin position="67"/>
        <end position="564"/>
    </location>
</feature>